<dbReference type="RefSeq" id="WP_155666242.1">
    <property type="nucleotide sequence ID" value="NZ_WOCA01000001.1"/>
</dbReference>
<evidence type="ECO:0000256" key="1">
    <source>
        <dbReference type="PROSITE-ProRule" id="PRU00409"/>
    </source>
</evidence>
<dbReference type="EMBL" id="WOCA01000001">
    <property type="protein sequence ID" value="MUK86967.1"/>
    <property type="molecule type" value="Genomic_DNA"/>
</dbReference>
<dbReference type="GO" id="GO:0018169">
    <property type="term" value="F:ribosomal S6-glutamic acid ligase activity"/>
    <property type="evidence" value="ECO:0007669"/>
    <property type="project" value="TreeGrafter"/>
</dbReference>
<dbReference type="AlphaFoldDB" id="A0A6N8FFZ6"/>
<keyword evidence="1" id="KW-0067">ATP-binding</keyword>
<dbReference type="GO" id="GO:0005737">
    <property type="term" value="C:cytoplasm"/>
    <property type="evidence" value="ECO:0007669"/>
    <property type="project" value="TreeGrafter"/>
</dbReference>
<dbReference type="GO" id="GO:0005524">
    <property type="term" value="F:ATP binding"/>
    <property type="evidence" value="ECO:0007669"/>
    <property type="project" value="UniProtKB-UniRule"/>
</dbReference>
<evidence type="ECO:0000259" key="2">
    <source>
        <dbReference type="PROSITE" id="PS50975"/>
    </source>
</evidence>
<accession>A0A6N8FFZ6</accession>
<protein>
    <submittedName>
        <fullName evidence="3">ATP-grasp domain-containing protein</fullName>
    </submittedName>
</protein>
<reference evidence="3 4" key="1">
    <citation type="submission" date="2019-11" db="EMBL/GenBank/DDBJ databases">
        <authorList>
            <person name="Li X."/>
        </authorList>
    </citation>
    <scope>NUCLEOTIDE SEQUENCE [LARGE SCALE GENOMIC DNA]</scope>
    <source>
        <strain evidence="3 4">L9</strain>
    </source>
</reference>
<dbReference type="SUPFAM" id="SSF56059">
    <property type="entry name" value="Glutathione synthetase ATP-binding domain-like"/>
    <property type="match status" value="1"/>
</dbReference>
<feature type="domain" description="ATP-grasp" evidence="2">
    <location>
        <begin position="103"/>
        <end position="280"/>
    </location>
</feature>
<dbReference type="GO" id="GO:0009432">
    <property type="term" value="P:SOS response"/>
    <property type="evidence" value="ECO:0007669"/>
    <property type="project" value="TreeGrafter"/>
</dbReference>
<dbReference type="PANTHER" id="PTHR21621">
    <property type="entry name" value="RIBOSOMAL PROTEIN S6 MODIFICATION PROTEIN"/>
    <property type="match status" value="1"/>
</dbReference>
<keyword evidence="4" id="KW-1185">Reference proteome</keyword>
<dbReference type="Pfam" id="PF08443">
    <property type="entry name" value="RimK"/>
    <property type="match status" value="1"/>
</dbReference>
<dbReference type="PANTHER" id="PTHR21621:SF0">
    <property type="entry name" value="BETA-CITRYLGLUTAMATE SYNTHASE B-RELATED"/>
    <property type="match status" value="1"/>
</dbReference>
<comment type="caution">
    <text evidence="3">The sequence shown here is derived from an EMBL/GenBank/DDBJ whole genome shotgun (WGS) entry which is preliminary data.</text>
</comment>
<sequence length="288" mass="32849">MNKGWIIYSEQDAYENKAYINWFIHETKEQNLDLTLILREQLQVGLLQNQPTILVDHSMVELPVFAVVRTPEPLLNLLLEEMGIAVFNSSHVARICNHKALTHFEVSKLQIPMVDTLFMKKINLRTTPPMSFPFVVKEATGRGGKQVFFINNQIQWEDCMNQIQSNDVIIQTTNVQIGKDIRIFVVGKEIVGAVLRESNSDFRANYKLGGTATWFELSSNQINMVHKIMNHFDFGMVGIDFLIDHDGNLLFNEIEDVVGSRTLSAVSDLNILQKYTSYIKSKISGMHS</sequence>
<dbReference type="PROSITE" id="PS50975">
    <property type="entry name" value="ATP_GRASP"/>
    <property type="match status" value="1"/>
</dbReference>
<dbReference type="Proteomes" id="UP000469125">
    <property type="component" value="Unassembled WGS sequence"/>
</dbReference>
<keyword evidence="1" id="KW-0547">Nucleotide-binding</keyword>
<name>A0A6N8FFZ6_9BACI</name>
<dbReference type="InterPro" id="IPR011761">
    <property type="entry name" value="ATP-grasp"/>
</dbReference>
<dbReference type="GO" id="GO:0046872">
    <property type="term" value="F:metal ion binding"/>
    <property type="evidence" value="ECO:0007669"/>
    <property type="project" value="InterPro"/>
</dbReference>
<dbReference type="InterPro" id="IPR013651">
    <property type="entry name" value="ATP-grasp_RimK-type"/>
</dbReference>
<proteinExistence type="predicted"/>
<gene>
    <name evidence="3" type="ORF">GMD78_00940</name>
</gene>
<evidence type="ECO:0000313" key="4">
    <source>
        <dbReference type="Proteomes" id="UP000469125"/>
    </source>
</evidence>
<dbReference type="Gene3D" id="3.30.470.20">
    <property type="entry name" value="ATP-grasp fold, B domain"/>
    <property type="match status" value="1"/>
</dbReference>
<organism evidence="3 4">
    <name type="scientific">Ornithinibacillus caprae</name>
    <dbReference type="NCBI Taxonomy" id="2678566"/>
    <lineage>
        <taxon>Bacteria</taxon>
        <taxon>Bacillati</taxon>
        <taxon>Bacillota</taxon>
        <taxon>Bacilli</taxon>
        <taxon>Bacillales</taxon>
        <taxon>Bacillaceae</taxon>
        <taxon>Ornithinibacillus</taxon>
    </lineage>
</organism>
<evidence type="ECO:0000313" key="3">
    <source>
        <dbReference type="EMBL" id="MUK86967.1"/>
    </source>
</evidence>
<dbReference type="Gene3D" id="3.40.50.20">
    <property type="match status" value="1"/>
</dbReference>